<dbReference type="AlphaFoldDB" id="A0A6M3Y438"/>
<accession>A0A6M3Y438</accession>
<gene>
    <name evidence="1" type="ORF">TM448B05796_0008</name>
</gene>
<organism evidence="1">
    <name type="scientific">viral metagenome</name>
    <dbReference type="NCBI Taxonomy" id="1070528"/>
    <lineage>
        <taxon>unclassified sequences</taxon>
        <taxon>metagenomes</taxon>
        <taxon>organismal metagenomes</taxon>
    </lineage>
</organism>
<reference evidence="1" key="1">
    <citation type="submission" date="2020-03" db="EMBL/GenBank/DDBJ databases">
        <title>The deep terrestrial virosphere.</title>
        <authorList>
            <person name="Holmfeldt K."/>
            <person name="Nilsson E."/>
            <person name="Simone D."/>
            <person name="Lopez-Fernandez M."/>
            <person name="Wu X."/>
            <person name="de Brujin I."/>
            <person name="Lundin D."/>
            <person name="Andersson A."/>
            <person name="Bertilsson S."/>
            <person name="Dopson M."/>
        </authorList>
    </citation>
    <scope>NUCLEOTIDE SEQUENCE</scope>
    <source>
        <strain evidence="1">TM448B05796</strain>
    </source>
</reference>
<protein>
    <submittedName>
        <fullName evidence="1">Uncharacterized protein</fullName>
    </submittedName>
</protein>
<dbReference type="EMBL" id="MT145138">
    <property type="protein sequence ID" value="QJI03998.1"/>
    <property type="molecule type" value="Genomic_DNA"/>
</dbReference>
<evidence type="ECO:0000313" key="1">
    <source>
        <dbReference type="EMBL" id="QJI03998.1"/>
    </source>
</evidence>
<proteinExistence type="predicted"/>
<sequence length="73" mass="8229">MKDPRIASIYSMIRHITAQAGMLHDLVTEELLEPFSIVSCDSLLKIQGFSNDIKVESSTRLKPVLEEIDGKLR</sequence>
<name>A0A6M3Y438_9ZZZZ</name>